<organism evidence="1">
    <name type="scientific">Odontella aurita</name>
    <dbReference type="NCBI Taxonomy" id="265563"/>
    <lineage>
        <taxon>Eukaryota</taxon>
        <taxon>Sar</taxon>
        <taxon>Stramenopiles</taxon>
        <taxon>Ochrophyta</taxon>
        <taxon>Bacillariophyta</taxon>
        <taxon>Mediophyceae</taxon>
        <taxon>Biddulphiophycidae</taxon>
        <taxon>Eupodiscales</taxon>
        <taxon>Odontellaceae</taxon>
        <taxon>Odontella</taxon>
    </lineage>
</organism>
<evidence type="ECO:0000313" key="1">
    <source>
        <dbReference type="EMBL" id="CAE2234519.1"/>
    </source>
</evidence>
<dbReference type="EMBL" id="HBKQ01019630">
    <property type="protein sequence ID" value="CAE2234519.1"/>
    <property type="molecule type" value="Transcribed_RNA"/>
</dbReference>
<accession>A0A7S4MP49</accession>
<dbReference type="AlphaFoldDB" id="A0A7S4MP49"/>
<name>A0A7S4MP49_9STRA</name>
<gene>
    <name evidence="1" type="ORF">OAUR00152_LOCUS13269</name>
</gene>
<reference evidence="1" key="1">
    <citation type="submission" date="2021-01" db="EMBL/GenBank/DDBJ databases">
        <authorList>
            <person name="Corre E."/>
            <person name="Pelletier E."/>
            <person name="Niang G."/>
            <person name="Scheremetjew M."/>
            <person name="Finn R."/>
            <person name="Kale V."/>
            <person name="Holt S."/>
            <person name="Cochrane G."/>
            <person name="Meng A."/>
            <person name="Brown T."/>
            <person name="Cohen L."/>
        </authorList>
    </citation>
    <scope>NUCLEOTIDE SEQUENCE</scope>
    <source>
        <strain evidence="1">Isolate 1302-5</strain>
    </source>
</reference>
<proteinExistence type="predicted"/>
<protein>
    <submittedName>
        <fullName evidence="1">Uncharacterized protein</fullName>
    </submittedName>
</protein>
<sequence length="147" mass="17014">MYFLDCITQKRSSMLSKSRPFTLWDDRCILQEEGEVPRSSVDDEIDSWGRSVAFSRTSLPSTEIEDEMVCRSGDMYERKNATGAGCILRHFMGSFWEPANIVSKWDKDRHVVKRTANLAQSQCQEKQIFDSFHQYNDDKVCISEALL</sequence>